<dbReference type="GO" id="GO:0003723">
    <property type="term" value="F:RNA binding"/>
    <property type="evidence" value="ECO:0007669"/>
    <property type="project" value="InterPro"/>
</dbReference>
<keyword evidence="5" id="KW-1185">Reference proteome</keyword>
<dbReference type="InterPro" id="IPR058941">
    <property type="entry name" value="HTH_AT3G52170-like"/>
</dbReference>
<dbReference type="SUPFAM" id="SSF54928">
    <property type="entry name" value="RNA-binding domain, RBD"/>
    <property type="match status" value="2"/>
</dbReference>
<name>A0AAW2C3S5_9ROSI</name>
<dbReference type="InterPro" id="IPR035979">
    <property type="entry name" value="RBD_domain_sf"/>
</dbReference>
<evidence type="ECO:0000256" key="2">
    <source>
        <dbReference type="SAM" id="SignalP"/>
    </source>
</evidence>
<dbReference type="Pfam" id="PF25896">
    <property type="entry name" value="HTH_AT3G52170"/>
    <property type="match status" value="1"/>
</dbReference>
<proteinExistence type="predicted"/>
<feature type="region of interest" description="Disordered" evidence="1">
    <location>
        <begin position="274"/>
        <end position="309"/>
    </location>
</feature>
<protein>
    <recommendedName>
        <fullName evidence="3">RRM domain-containing protein</fullName>
    </recommendedName>
</protein>
<dbReference type="Proteomes" id="UP001459277">
    <property type="component" value="Unassembled WGS sequence"/>
</dbReference>
<dbReference type="Gene3D" id="3.30.70.330">
    <property type="match status" value="2"/>
</dbReference>
<dbReference type="Pfam" id="PF00076">
    <property type="entry name" value="RRM_1"/>
    <property type="match status" value="1"/>
</dbReference>
<reference evidence="4 5" key="1">
    <citation type="submission" date="2024-01" db="EMBL/GenBank/DDBJ databases">
        <title>A telomere-to-telomere, gap-free genome of sweet tea (Lithocarpus litseifolius).</title>
        <authorList>
            <person name="Zhou J."/>
        </authorList>
    </citation>
    <scope>NUCLEOTIDE SEQUENCE [LARGE SCALE GENOMIC DNA]</scope>
    <source>
        <strain evidence="4">Zhou-2022a</strain>
        <tissue evidence="4">Leaf</tissue>
    </source>
</reference>
<comment type="caution">
    <text evidence="4">The sequence shown here is derived from an EMBL/GenBank/DDBJ whole genome shotgun (WGS) entry which is preliminary data.</text>
</comment>
<accession>A0AAW2C3S5</accession>
<gene>
    <name evidence="4" type="ORF">SO802_026769</name>
</gene>
<feature type="region of interest" description="Disordered" evidence="1">
    <location>
        <begin position="190"/>
        <end position="217"/>
    </location>
</feature>
<keyword evidence="2" id="KW-0732">Signal</keyword>
<feature type="domain" description="RRM" evidence="3">
    <location>
        <begin position="584"/>
        <end position="655"/>
    </location>
</feature>
<evidence type="ECO:0000313" key="5">
    <source>
        <dbReference type="Proteomes" id="UP001459277"/>
    </source>
</evidence>
<dbReference type="EMBL" id="JAZDWU010000009">
    <property type="protein sequence ID" value="KAK9991784.1"/>
    <property type="molecule type" value="Genomic_DNA"/>
</dbReference>
<feature type="compositionally biased region" description="Polar residues" evidence="1">
    <location>
        <begin position="274"/>
        <end position="292"/>
    </location>
</feature>
<evidence type="ECO:0000256" key="1">
    <source>
        <dbReference type="SAM" id="MobiDB-lite"/>
    </source>
</evidence>
<dbReference type="InterPro" id="IPR012677">
    <property type="entry name" value="Nucleotide-bd_a/b_plait_sf"/>
</dbReference>
<evidence type="ECO:0000259" key="3">
    <source>
        <dbReference type="SMART" id="SM00360"/>
    </source>
</evidence>
<dbReference type="PANTHER" id="PTHR34568">
    <property type="entry name" value="RRM DOMAIN-CONTAINING PROTEIN"/>
    <property type="match status" value="1"/>
</dbReference>
<dbReference type="AlphaFoldDB" id="A0AAW2C3S5"/>
<dbReference type="InterPro" id="IPR000504">
    <property type="entry name" value="RRM_dom"/>
</dbReference>
<sequence>MVLSLSRTRLLLLLLPKPVFQLHFRKMGLPISQRWCSSKPLFRIETKQSLSSKKVEQRAVASKPEVKKYMELNPGHLPEATQLRNKVGGAWHTLKGIFTNIKEKMLGNSHQNQITSETSDSAYNRRASEIITSQNKSQNTEFGEPKSELQTFEAVEGSNSTKESLSTSVESHLIGESSYRDVVDATASELTKTSTCPNRSYRTEHGNPESIGKSSGANLYPLVTEKKTLTSGPSHMMSEISLEELVKMTGPEVSKVHTSPDNIRYSETENVVQSSESFIDSHSYEKINSGNAGSRKMRENSSEDQPKVKLENEHRLCEEAMSGIVGVLDRNQKAEVDHLIYSMHQLPGEASKILQKDGADGVISDGVHQCNKKIANLVQKMMADSGVGKVPTSSNGAQKIKGLADLYRTKNDRSREIPCEQSNSVTPGTFLKDLGETPGENIAEDYDFRDLIYCIKELPREKSPAISHNSSSCTDSKQVRIRGSVERAQPQANMQDTDANRGQASLITHSMGKESNKLSGRPSTGFPFMACAELSENEQDNNSDFAASDYIKSKPVKQVPIPAKEDLDNLPIKNFTKEESAENKVLVRFLFRNTQDSEIISAFKDCGPIVKIQHISSVKGSIFKDVYVHFKKREGLQKALKKTDLIVRNADVVVKAASPVDDAPSRIFVPELIGDPDVPAALVKNPTRTVKIEQLTHDISSDQLQEALAFCGSGISSFYLGSSGCVAYVEFETEDSKERAIAKHSVYISGKQLLIFRIDAPRTTVVRVSNINNLQGKIRAICSSFGEVKAIVLRYAGTGDVHFKLCEWPNMLHILNSLNGMEVDGHRLIARPAPVFPPKILQALWSQPNERRHILAVMTAMRWRSNRPDEL</sequence>
<dbReference type="PANTHER" id="PTHR34568:SF5">
    <property type="entry name" value="RNA-BINDING (RRM_RBD_RNP MOTIFS) FAMILY PROTEIN"/>
    <property type="match status" value="1"/>
</dbReference>
<dbReference type="InterPro" id="IPR058942">
    <property type="entry name" value="AT3G52170-like"/>
</dbReference>
<feature type="signal peptide" evidence="2">
    <location>
        <begin position="1"/>
        <end position="21"/>
    </location>
</feature>
<dbReference type="SMART" id="SM00360">
    <property type="entry name" value="RRM"/>
    <property type="match status" value="3"/>
</dbReference>
<feature type="domain" description="RRM" evidence="3">
    <location>
        <begin position="689"/>
        <end position="756"/>
    </location>
</feature>
<feature type="compositionally biased region" description="Polar residues" evidence="1">
    <location>
        <begin position="190"/>
        <end position="200"/>
    </location>
</feature>
<feature type="chain" id="PRO_5043979887" description="RRM domain-containing protein" evidence="2">
    <location>
        <begin position="22"/>
        <end position="871"/>
    </location>
</feature>
<evidence type="ECO:0000313" key="4">
    <source>
        <dbReference type="EMBL" id="KAK9991784.1"/>
    </source>
</evidence>
<organism evidence="4 5">
    <name type="scientific">Lithocarpus litseifolius</name>
    <dbReference type="NCBI Taxonomy" id="425828"/>
    <lineage>
        <taxon>Eukaryota</taxon>
        <taxon>Viridiplantae</taxon>
        <taxon>Streptophyta</taxon>
        <taxon>Embryophyta</taxon>
        <taxon>Tracheophyta</taxon>
        <taxon>Spermatophyta</taxon>
        <taxon>Magnoliopsida</taxon>
        <taxon>eudicotyledons</taxon>
        <taxon>Gunneridae</taxon>
        <taxon>Pentapetalae</taxon>
        <taxon>rosids</taxon>
        <taxon>fabids</taxon>
        <taxon>Fagales</taxon>
        <taxon>Fagaceae</taxon>
        <taxon>Lithocarpus</taxon>
    </lineage>
</organism>
<feature type="domain" description="RRM" evidence="3">
    <location>
        <begin position="765"/>
        <end position="831"/>
    </location>
</feature>
<feature type="compositionally biased region" description="Basic and acidic residues" evidence="1">
    <location>
        <begin position="296"/>
        <end position="309"/>
    </location>
</feature>
<dbReference type="CDD" id="cd00590">
    <property type="entry name" value="RRM_SF"/>
    <property type="match status" value="2"/>
</dbReference>